<protein>
    <recommendedName>
        <fullName evidence="2">RsdA/BaiN/AoA(So)-like Rossmann fold-like domain-containing protein</fullName>
    </recommendedName>
</protein>
<dbReference type="EMBL" id="CP047593">
    <property type="protein sequence ID" value="QHI70938.1"/>
    <property type="molecule type" value="Genomic_DNA"/>
</dbReference>
<evidence type="ECO:0000256" key="1">
    <source>
        <dbReference type="SAM" id="MobiDB-lite"/>
    </source>
</evidence>
<dbReference type="InterPro" id="IPR036188">
    <property type="entry name" value="FAD/NAD-bd_sf"/>
</dbReference>
<dbReference type="PANTHER" id="PTHR42887">
    <property type="entry name" value="OS12G0638800 PROTEIN"/>
    <property type="match status" value="1"/>
</dbReference>
<proteinExistence type="predicted"/>
<dbReference type="InterPro" id="IPR004792">
    <property type="entry name" value="BaiN-like"/>
</dbReference>
<reference evidence="3 4" key="1">
    <citation type="submission" date="2020-01" db="EMBL/GenBank/DDBJ databases">
        <title>Ponticoccus aerotolerans gen. nov., sp. nov., an anaerobic bacterium and proposal of Ponticoccusceae fam. nov., Ponticoccusles ord. nov. and Ponticoccuse classis nov. in the phylum Kiritimatiellaeota.</title>
        <authorList>
            <person name="Zhou L.Y."/>
            <person name="Du Z.J."/>
        </authorList>
    </citation>
    <scope>NUCLEOTIDE SEQUENCE [LARGE SCALE GENOMIC DNA]</scope>
    <source>
        <strain evidence="3 4">S-5007</strain>
    </source>
</reference>
<name>A0A6P1MFZ7_9BACT</name>
<dbReference type="Pfam" id="PF03486">
    <property type="entry name" value="HI0933_like"/>
    <property type="match status" value="1"/>
</dbReference>
<dbReference type="InterPro" id="IPR057661">
    <property type="entry name" value="RsdA/BaiN/AoA(So)_Rossmann"/>
</dbReference>
<accession>A0A6P1MFZ7</accession>
<dbReference type="SUPFAM" id="SSF51905">
    <property type="entry name" value="FAD/NAD(P)-binding domain"/>
    <property type="match status" value="1"/>
</dbReference>
<evidence type="ECO:0000313" key="3">
    <source>
        <dbReference type="EMBL" id="QHI70938.1"/>
    </source>
</evidence>
<evidence type="ECO:0000259" key="2">
    <source>
        <dbReference type="Pfam" id="PF03486"/>
    </source>
</evidence>
<gene>
    <name evidence="3" type="ORF">GT409_11565</name>
</gene>
<feature type="domain" description="RsdA/BaiN/AoA(So)-like Rossmann fold-like" evidence="2">
    <location>
        <begin position="63"/>
        <end position="133"/>
    </location>
</feature>
<dbReference type="AlphaFoldDB" id="A0A6P1MFZ7"/>
<dbReference type="Proteomes" id="UP000464954">
    <property type="component" value="Chromosome"/>
</dbReference>
<feature type="compositionally biased region" description="Basic residues" evidence="1">
    <location>
        <begin position="151"/>
        <end position="168"/>
    </location>
</feature>
<sequence length="168" mass="18670">MATTYGALEIEKYGISGPAVINACRIISRLNLKNVSFEISKNAPAPDNSSKPRKLNRAQAQPASKVWKIEPGKPRPLKEAMTTIGGVALNEVYPQTMESRKVPGLYFAGEVLDVDGPCGGYNLQAAFSTARLAIESIAKNHPIRKYPPQAQKRRNPREKRYYSNRRRS</sequence>
<feature type="region of interest" description="Disordered" evidence="1">
    <location>
        <begin position="140"/>
        <end position="168"/>
    </location>
</feature>
<organism evidence="3 4">
    <name type="scientific">Tichowtungia aerotolerans</name>
    <dbReference type="NCBI Taxonomy" id="2697043"/>
    <lineage>
        <taxon>Bacteria</taxon>
        <taxon>Pseudomonadati</taxon>
        <taxon>Kiritimatiellota</taxon>
        <taxon>Tichowtungiia</taxon>
        <taxon>Tichowtungiales</taxon>
        <taxon>Tichowtungiaceae</taxon>
        <taxon>Tichowtungia</taxon>
    </lineage>
</organism>
<dbReference type="KEGG" id="taer:GT409_11565"/>
<keyword evidence="4" id="KW-1185">Reference proteome</keyword>
<feature type="region of interest" description="Disordered" evidence="1">
    <location>
        <begin position="43"/>
        <end position="72"/>
    </location>
</feature>
<dbReference type="Gene3D" id="3.50.50.60">
    <property type="entry name" value="FAD/NAD(P)-binding domain"/>
    <property type="match status" value="1"/>
</dbReference>
<dbReference type="PANTHER" id="PTHR42887:SF2">
    <property type="entry name" value="OS12G0638800 PROTEIN"/>
    <property type="match status" value="1"/>
</dbReference>
<evidence type="ECO:0000313" key="4">
    <source>
        <dbReference type="Proteomes" id="UP000464954"/>
    </source>
</evidence>